<dbReference type="GO" id="GO:0016705">
    <property type="term" value="F:oxidoreductase activity, acting on paired donors, with incorporation or reduction of molecular oxygen"/>
    <property type="evidence" value="ECO:0007669"/>
    <property type="project" value="InterPro"/>
</dbReference>
<dbReference type="SUPFAM" id="SSF48264">
    <property type="entry name" value="Cytochrome P450"/>
    <property type="match status" value="1"/>
</dbReference>
<dbReference type="Gene3D" id="1.10.630.10">
    <property type="entry name" value="Cytochrome P450"/>
    <property type="match status" value="1"/>
</dbReference>
<sequence length="470" mass="52924">MDYYLVLLLILPFVWAFIRIVSSNLSNQTLPPRPHPFPIIGNILELGKLPHQAFAKLSKTYGPLMTLKLGSITTIVISSPNMAKEVLQKNDQAFSSRTVPNMAHVFDHHKLSIGWIPANSQWRNLRKACATQIFAPQRLDATEALRLAKVQELLDHVNQSCKSGAPIDIGRVVFTTVLNSISNTLFSIDLAQYDSNLSQEVRDLVCGLAKEAGRPNIADYFPVLRLIDPQDLHQRVSKTSNDTLDSLLNLIEEDNSETSLLDIKHLLLDLFHAGIATTSGTVEWAMTMLLQNPEKMTKARVELEEVLGKARRIQELDISKFLYLQAIVKETLRLHPSAPFLLPRKAMIDVEICGFIVPKNAQILINVWAMGRDFSIWPNSNLFMAERFLEHAIEFKGQDFELIPFGAGRRICPGLPLANRMVPLILASLVHHFAWKLPNEMKPEDMDLGEMFGLTLHKAEPLRAIPIRSL</sequence>
<feature type="signal peptide" evidence="4">
    <location>
        <begin position="1"/>
        <end position="16"/>
    </location>
</feature>
<evidence type="ECO:0000313" key="6">
    <source>
        <dbReference type="Proteomes" id="UP000594261"/>
    </source>
</evidence>
<dbReference type="GO" id="GO:0004497">
    <property type="term" value="F:monooxygenase activity"/>
    <property type="evidence" value="ECO:0007669"/>
    <property type="project" value="UniProtKB-KW"/>
</dbReference>
<dbReference type="InterPro" id="IPR002401">
    <property type="entry name" value="Cyt_P450_E_grp-I"/>
</dbReference>
<dbReference type="AlphaFoldDB" id="A0A7N2LVE3"/>
<evidence type="ECO:0008006" key="7">
    <source>
        <dbReference type="Google" id="ProtNLM"/>
    </source>
</evidence>
<feature type="binding site" description="axial binding residue" evidence="2">
    <location>
        <position position="412"/>
    </location>
    <ligand>
        <name>heme</name>
        <dbReference type="ChEBI" id="CHEBI:30413"/>
    </ligand>
    <ligandPart>
        <name>Fe</name>
        <dbReference type="ChEBI" id="CHEBI:18248"/>
    </ligandPart>
</feature>
<dbReference type="CDD" id="cd11073">
    <property type="entry name" value="CYP76-like"/>
    <property type="match status" value="1"/>
</dbReference>
<feature type="chain" id="PRO_5029686455" description="Cytochrome P450" evidence="4">
    <location>
        <begin position="17"/>
        <end position="470"/>
    </location>
</feature>
<dbReference type="OMA" id="ATEPGMW"/>
<keyword evidence="3" id="KW-0503">Monooxygenase</keyword>
<dbReference type="EnsemblPlants" id="QL05p081481:mrna">
    <property type="protein sequence ID" value="QL05p081481:mrna"/>
    <property type="gene ID" value="QL05p081481"/>
</dbReference>
<dbReference type="EMBL" id="LRBV02000005">
    <property type="status" value="NOT_ANNOTATED_CDS"/>
    <property type="molecule type" value="Genomic_DNA"/>
</dbReference>
<keyword evidence="2 3" id="KW-0479">Metal-binding</keyword>
<keyword evidence="6" id="KW-1185">Reference proteome</keyword>
<dbReference type="InterPro" id="IPR001128">
    <property type="entry name" value="Cyt_P450"/>
</dbReference>
<dbReference type="Gramene" id="QL05p081481:mrna">
    <property type="protein sequence ID" value="QL05p081481:mrna"/>
    <property type="gene ID" value="QL05p081481"/>
</dbReference>
<keyword evidence="2 3" id="KW-0349">Heme</keyword>
<evidence type="ECO:0000256" key="1">
    <source>
        <dbReference type="ARBA" id="ARBA00010617"/>
    </source>
</evidence>
<dbReference type="InterPro" id="IPR017972">
    <property type="entry name" value="Cyt_P450_CS"/>
</dbReference>
<reference evidence="5 6" key="1">
    <citation type="journal article" date="2016" name="G3 (Bethesda)">
        <title>First Draft Assembly and Annotation of the Genome of a California Endemic Oak Quercus lobata Nee (Fagaceae).</title>
        <authorList>
            <person name="Sork V.L."/>
            <person name="Fitz-Gibbon S.T."/>
            <person name="Puiu D."/>
            <person name="Crepeau M."/>
            <person name="Gugger P.F."/>
            <person name="Sherman R."/>
            <person name="Stevens K."/>
            <person name="Langley C.H."/>
            <person name="Pellegrini M."/>
            <person name="Salzberg S.L."/>
        </authorList>
    </citation>
    <scope>NUCLEOTIDE SEQUENCE [LARGE SCALE GENOMIC DNA]</scope>
    <source>
        <strain evidence="5 6">cv. SW786</strain>
    </source>
</reference>
<dbReference type="InParanoid" id="A0A7N2LVE3"/>
<dbReference type="Proteomes" id="UP000594261">
    <property type="component" value="Chromosome 5"/>
</dbReference>
<keyword evidence="3" id="KW-0560">Oxidoreductase</keyword>
<dbReference type="GO" id="GO:0005506">
    <property type="term" value="F:iron ion binding"/>
    <property type="evidence" value="ECO:0007669"/>
    <property type="project" value="InterPro"/>
</dbReference>
<dbReference type="PRINTS" id="PR00385">
    <property type="entry name" value="P450"/>
</dbReference>
<dbReference type="Pfam" id="PF00067">
    <property type="entry name" value="p450"/>
    <property type="match status" value="2"/>
</dbReference>
<keyword evidence="4" id="KW-0732">Signal</keyword>
<dbReference type="PRINTS" id="PR00463">
    <property type="entry name" value="EP450I"/>
</dbReference>
<dbReference type="FunCoup" id="A0A7N2LVE3">
    <property type="interactions" value="501"/>
</dbReference>
<name>A0A7N2LVE3_QUELO</name>
<dbReference type="FunFam" id="1.10.630.10:FF:000163">
    <property type="entry name" value="Geraniol 8-hydroxylase"/>
    <property type="match status" value="1"/>
</dbReference>
<accession>A0A7N2LVE3</accession>
<dbReference type="GO" id="GO:0020037">
    <property type="term" value="F:heme binding"/>
    <property type="evidence" value="ECO:0007669"/>
    <property type="project" value="InterPro"/>
</dbReference>
<evidence type="ECO:0000256" key="2">
    <source>
        <dbReference type="PIRSR" id="PIRSR602401-1"/>
    </source>
</evidence>
<evidence type="ECO:0000313" key="5">
    <source>
        <dbReference type="EnsemblPlants" id="QL05p081481:mrna"/>
    </source>
</evidence>
<proteinExistence type="inferred from homology"/>
<reference evidence="5" key="2">
    <citation type="submission" date="2021-01" db="UniProtKB">
        <authorList>
            <consortium name="EnsemblPlants"/>
        </authorList>
    </citation>
    <scope>IDENTIFICATION</scope>
</reference>
<comment type="similarity">
    <text evidence="1 3">Belongs to the cytochrome P450 family.</text>
</comment>
<evidence type="ECO:0000256" key="4">
    <source>
        <dbReference type="SAM" id="SignalP"/>
    </source>
</evidence>
<dbReference type="PANTHER" id="PTHR47950:SF44">
    <property type="entry name" value="CYTOCHROME P450, FAMILY 76, SUBFAMILY C, POLYPEPTIDE 5-RELATED"/>
    <property type="match status" value="1"/>
</dbReference>
<dbReference type="PANTHER" id="PTHR47950">
    <property type="entry name" value="CYTOCHROME P450, FAMILY 76, SUBFAMILY C, POLYPEPTIDE 5-RELATED"/>
    <property type="match status" value="1"/>
</dbReference>
<comment type="cofactor">
    <cofactor evidence="2">
        <name>heme</name>
        <dbReference type="ChEBI" id="CHEBI:30413"/>
    </cofactor>
</comment>
<dbReference type="InterPro" id="IPR036396">
    <property type="entry name" value="Cyt_P450_sf"/>
</dbReference>
<dbReference type="PROSITE" id="PS00086">
    <property type="entry name" value="CYTOCHROME_P450"/>
    <property type="match status" value="1"/>
</dbReference>
<keyword evidence="2 3" id="KW-0408">Iron</keyword>
<protein>
    <recommendedName>
        <fullName evidence="7">Cytochrome P450</fullName>
    </recommendedName>
</protein>
<evidence type="ECO:0000256" key="3">
    <source>
        <dbReference type="RuleBase" id="RU000461"/>
    </source>
</evidence>
<organism evidence="5 6">
    <name type="scientific">Quercus lobata</name>
    <name type="common">Valley oak</name>
    <dbReference type="NCBI Taxonomy" id="97700"/>
    <lineage>
        <taxon>Eukaryota</taxon>
        <taxon>Viridiplantae</taxon>
        <taxon>Streptophyta</taxon>
        <taxon>Embryophyta</taxon>
        <taxon>Tracheophyta</taxon>
        <taxon>Spermatophyta</taxon>
        <taxon>Magnoliopsida</taxon>
        <taxon>eudicotyledons</taxon>
        <taxon>Gunneridae</taxon>
        <taxon>Pentapetalae</taxon>
        <taxon>rosids</taxon>
        <taxon>fabids</taxon>
        <taxon>Fagales</taxon>
        <taxon>Fagaceae</taxon>
        <taxon>Quercus</taxon>
    </lineage>
</organism>